<name>A0A0R1RXX1_9LACO</name>
<dbReference type="PATRIC" id="fig|1423747.3.peg.58"/>
<dbReference type="PRINTS" id="PR01438">
    <property type="entry name" value="UNVRSLSTRESS"/>
</dbReference>
<evidence type="ECO:0000313" key="4">
    <source>
        <dbReference type="Proteomes" id="UP000051264"/>
    </source>
</evidence>
<comment type="caution">
    <text evidence="3">The sequence shown here is derived from an EMBL/GenBank/DDBJ whole genome shotgun (WGS) entry which is preliminary data.</text>
</comment>
<reference evidence="3 4" key="1">
    <citation type="journal article" date="2015" name="Genome Announc.">
        <title>Expanding the biotechnology potential of lactobacilli through comparative genomics of 213 strains and associated genera.</title>
        <authorList>
            <person name="Sun Z."/>
            <person name="Harris H.M."/>
            <person name="McCann A."/>
            <person name="Guo C."/>
            <person name="Argimon S."/>
            <person name="Zhang W."/>
            <person name="Yang X."/>
            <person name="Jeffery I.B."/>
            <person name="Cooney J.C."/>
            <person name="Kagawa T.F."/>
            <person name="Liu W."/>
            <person name="Song Y."/>
            <person name="Salvetti E."/>
            <person name="Wrobel A."/>
            <person name="Rasinkangas P."/>
            <person name="Parkhill J."/>
            <person name="Rea M.C."/>
            <person name="O'Sullivan O."/>
            <person name="Ritari J."/>
            <person name="Douillard F.P."/>
            <person name="Paul Ross R."/>
            <person name="Yang R."/>
            <person name="Briner A.E."/>
            <person name="Felis G.E."/>
            <person name="de Vos W.M."/>
            <person name="Barrangou R."/>
            <person name="Klaenhammer T.R."/>
            <person name="Caufield P.W."/>
            <person name="Cui Y."/>
            <person name="Zhang H."/>
            <person name="O'Toole P.W."/>
        </authorList>
    </citation>
    <scope>NUCLEOTIDE SEQUENCE [LARGE SCALE GENOMIC DNA]</scope>
    <source>
        <strain evidence="3 4">DSM 14340</strain>
    </source>
</reference>
<dbReference type="eggNOG" id="COG0589">
    <property type="taxonomic scope" value="Bacteria"/>
</dbReference>
<dbReference type="InterPro" id="IPR006015">
    <property type="entry name" value="Universal_stress_UspA"/>
</dbReference>
<organism evidence="3 4">
    <name type="scientific">Latilactobacillus fuchuensis DSM 14340 = JCM 11249</name>
    <dbReference type="NCBI Taxonomy" id="1423747"/>
    <lineage>
        <taxon>Bacteria</taxon>
        <taxon>Bacillati</taxon>
        <taxon>Bacillota</taxon>
        <taxon>Bacilli</taxon>
        <taxon>Lactobacillales</taxon>
        <taxon>Lactobacillaceae</taxon>
        <taxon>Latilactobacillus</taxon>
    </lineage>
</organism>
<dbReference type="CDD" id="cd00293">
    <property type="entry name" value="USP-like"/>
    <property type="match status" value="1"/>
</dbReference>
<evidence type="ECO:0000256" key="1">
    <source>
        <dbReference type="ARBA" id="ARBA00008791"/>
    </source>
</evidence>
<evidence type="ECO:0000259" key="2">
    <source>
        <dbReference type="Pfam" id="PF00582"/>
    </source>
</evidence>
<dbReference type="RefSeq" id="WP_025083503.1">
    <property type="nucleotide sequence ID" value="NZ_AZEX01000063.1"/>
</dbReference>
<dbReference type="AlphaFoldDB" id="A0A0R1RXX1"/>
<accession>A0A0R1RXX1</accession>
<comment type="similarity">
    <text evidence="1">Belongs to the universal stress protein A family.</text>
</comment>
<sequence length="145" mass="15598">MIMNYQHILVGIDGSKAADRAFERAIAVAKGNQATLDIAQIIPDGDFAVSAVGLSANLIAHEKTIIQAKLAEKVEYAQQQGVRNVNSILKFSTPRQELTKTIPEARNTDLIILGTSGQGAIDRFVLGSVAQYASTHAKIDVLLVR</sequence>
<proteinExistence type="inferred from homology"/>
<dbReference type="OrthoDB" id="2321605at2"/>
<dbReference type="Proteomes" id="UP000051264">
    <property type="component" value="Unassembled WGS sequence"/>
</dbReference>
<protein>
    <recommendedName>
        <fullName evidence="2">UspA domain-containing protein</fullName>
    </recommendedName>
</protein>
<dbReference type="PANTHER" id="PTHR46268">
    <property type="entry name" value="STRESS RESPONSE PROTEIN NHAX"/>
    <property type="match status" value="1"/>
</dbReference>
<dbReference type="EMBL" id="AZEX01000063">
    <property type="protein sequence ID" value="KRL58853.1"/>
    <property type="molecule type" value="Genomic_DNA"/>
</dbReference>
<gene>
    <name evidence="3" type="ORF">FC69_GL000057</name>
</gene>
<evidence type="ECO:0000313" key="3">
    <source>
        <dbReference type="EMBL" id="KRL58853.1"/>
    </source>
</evidence>
<dbReference type="InterPro" id="IPR014729">
    <property type="entry name" value="Rossmann-like_a/b/a_fold"/>
</dbReference>
<dbReference type="Gene3D" id="3.40.50.620">
    <property type="entry name" value="HUPs"/>
    <property type="match status" value="1"/>
</dbReference>
<dbReference type="Pfam" id="PF00582">
    <property type="entry name" value="Usp"/>
    <property type="match status" value="1"/>
</dbReference>
<feature type="domain" description="UspA" evidence="2">
    <location>
        <begin position="5"/>
        <end position="145"/>
    </location>
</feature>
<dbReference type="InterPro" id="IPR006016">
    <property type="entry name" value="UspA"/>
</dbReference>
<dbReference type="SUPFAM" id="SSF52402">
    <property type="entry name" value="Adenine nucleotide alpha hydrolases-like"/>
    <property type="match status" value="1"/>
</dbReference>
<dbReference type="PANTHER" id="PTHR46268:SF6">
    <property type="entry name" value="UNIVERSAL STRESS PROTEIN UP12"/>
    <property type="match status" value="1"/>
</dbReference>